<feature type="domain" description="Vps16 N-terminal" evidence="5">
    <location>
        <begin position="96"/>
        <end position="439"/>
    </location>
</feature>
<evidence type="ECO:0000256" key="1">
    <source>
        <dbReference type="ARBA" id="ARBA00009250"/>
    </source>
</evidence>
<dbReference type="Pfam" id="PF04841">
    <property type="entry name" value="Vps16_N"/>
    <property type="match status" value="1"/>
</dbReference>
<comment type="function">
    <text evidence="3">Plays a role in vesicle-mediated protein trafficking to lysosomal compartments including the endocytic membrane transport and autophagic pathways. Believed to act as a core component of the putative HOPS and CORVET endosomal tethering complexes.</text>
</comment>
<accession>A0A158Q400</accession>
<dbReference type="GO" id="GO:0016197">
    <property type="term" value="P:endosomal transport"/>
    <property type="evidence" value="ECO:0007669"/>
    <property type="project" value="TreeGrafter"/>
</dbReference>
<keyword evidence="3" id="KW-0458">Lysosome</keyword>
<comment type="subcellular location">
    <subcellularLocation>
        <location evidence="3">Late endosome membrane</location>
        <topology evidence="3">Peripheral membrane protein</topology>
        <orientation evidence="3">Cytoplasmic side</orientation>
    </subcellularLocation>
    <subcellularLocation>
        <location evidence="3">Lysosome membrane</location>
        <topology evidence="3">Peripheral membrane protein</topology>
        <orientation evidence="3">Cytoplasmic side</orientation>
    </subcellularLocation>
    <text evidence="3">Cytoplasmic, peripheral membrane protein associated with late endosomes/lysosomes.</text>
</comment>
<keyword evidence="3" id="KW-0653">Protein transport</keyword>
<evidence type="ECO:0000313" key="7">
    <source>
        <dbReference type="WBParaSite" id="DME_0000369201-mRNA-1"/>
    </source>
</evidence>
<comment type="similarity">
    <text evidence="1 3">Belongs to the VPS16 family.</text>
</comment>
<organism evidence="6 7">
    <name type="scientific">Dracunculus medinensis</name>
    <name type="common">Guinea worm</name>
    <dbReference type="NCBI Taxonomy" id="318479"/>
    <lineage>
        <taxon>Eukaryota</taxon>
        <taxon>Metazoa</taxon>
        <taxon>Ecdysozoa</taxon>
        <taxon>Nematoda</taxon>
        <taxon>Chromadorea</taxon>
        <taxon>Rhabditida</taxon>
        <taxon>Spirurina</taxon>
        <taxon>Dracunculoidea</taxon>
        <taxon>Dracunculidae</taxon>
        <taxon>Dracunculus</taxon>
    </lineage>
</organism>
<dbReference type="WBParaSite" id="DME_0000369201-mRNA-1">
    <property type="protein sequence ID" value="DME_0000369201-mRNA-1"/>
    <property type="gene ID" value="DME_0000369201"/>
</dbReference>
<dbReference type="GO" id="GO:0005765">
    <property type="term" value="C:lysosomal membrane"/>
    <property type="evidence" value="ECO:0007669"/>
    <property type="project" value="UniProtKB-SubCell"/>
</dbReference>
<keyword evidence="3" id="KW-0967">Endosome</keyword>
<dbReference type="PANTHER" id="PTHR12811:SF0">
    <property type="entry name" value="VACUOLAR PROTEIN SORTING-ASSOCIATED PROTEIN 16 HOMOLOG"/>
    <property type="match status" value="1"/>
</dbReference>
<dbReference type="GO" id="GO:0006886">
    <property type="term" value="P:intracellular protein transport"/>
    <property type="evidence" value="ECO:0007669"/>
    <property type="project" value="InterPro"/>
</dbReference>
<evidence type="ECO:0000259" key="4">
    <source>
        <dbReference type="Pfam" id="PF04840"/>
    </source>
</evidence>
<dbReference type="InterPro" id="IPR016534">
    <property type="entry name" value="VPS16"/>
</dbReference>
<proteinExistence type="inferred from homology"/>
<feature type="domain" description="Vps16 C-terminal" evidence="4">
    <location>
        <begin position="555"/>
        <end position="867"/>
    </location>
</feature>
<dbReference type="GO" id="GO:0033263">
    <property type="term" value="C:CORVET complex"/>
    <property type="evidence" value="ECO:0007669"/>
    <property type="project" value="UniProtKB-UniRule"/>
</dbReference>
<dbReference type="PIRSF" id="PIRSF007949">
    <property type="entry name" value="VPS16"/>
    <property type="match status" value="1"/>
</dbReference>
<dbReference type="InterPro" id="IPR006925">
    <property type="entry name" value="Vps16_C"/>
</dbReference>
<dbReference type="GO" id="GO:0003779">
    <property type="term" value="F:actin binding"/>
    <property type="evidence" value="ECO:0007669"/>
    <property type="project" value="TreeGrafter"/>
</dbReference>
<keyword evidence="3" id="KW-0472">Membrane</keyword>
<dbReference type="GO" id="GO:0030897">
    <property type="term" value="C:HOPS complex"/>
    <property type="evidence" value="ECO:0007669"/>
    <property type="project" value="UniProtKB-UniRule"/>
</dbReference>
<dbReference type="InterPro" id="IPR006926">
    <property type="entry name" value="Vps16_N"/>
</dbReference>
<evidence type="ECO:0000256" key="3">
    <source>
        <dbReference type="PIRNR" id="PIRNR007949"/>
    </source>
</evidence>
<dbReference type="Pfam" id="PF04840">
    <property type="entry name" value="Vps16_C"/>
    <property type="match status" value="1"/>
</dbReference>
<evidence type="ECO:0000256" key="2">
    <source>
        <dbReference type="ARBA" id="ARBA00017947"/>
    </source>
</evidence>
<keyword evidence="3" id="KW-0813">Transport</keyword>
<reference evidence="7" key="1">
    <citation type="submission" date="2016-04" db="UniProtKB">
        <authorList>
            <consortium name="WormBaseParasite"/>
        </authorList>
    </citation>
    <scope>IDENTIFICATION</scope>
</reference>
<dbReference type="PANTHER" id="PTHR12811">
    <property type="entry name" value="VACUOLAR PROTEIN SORTING VPS16"/>
    <property type="match status" value="1"/>
</dbReference>
<evidence type="ECO:0000259" key="5">
    <source>
        <dbReference type="Pfam" id="PF04841"/>
    </source>
</evidence>
<dbReference type="AlphaFoldDB" id="A0A158Q400"/>
<protein>
    <recommendedName>
        <fullName evidence="2 3">Vacuolar protein sorting-associated protein 16 homolog</fullName>
    </recommendedName>
</protein>
<name>A0A158Q400_DRAME</name>
<dbReference type="GO" id="GO:0031902">
    <property type="term" value="C:late endosome membrane"/>
    <property type="evidence" value="ECO:0007669"/>
    <property type="project" value="UniProtKB-SubCell"/>
</dbReference>
<dbReference type="GO" id="GO:0042144">
    <property type="term" value="P:vacuole fusion, non-autophagic"/>
    <property type="evidence" value="ECO:0007669"/>
    <property type="project" value="TreeGrafter"/>
</dbReference>
<sequence>LFSKTGFLIEKSTHLASSPYGGPVEKNREMNLMKEILAILLERKLPRTNIQEEWSENMCVKNMHNFNLFLKSCSDGLEIYQQTAIANLNSSGSLWTLVICTCSGYILSTLKVANLSELYWTRCHRLVIVGKIGQIFVYSPRGKLLNQFAIDKDLKVIDSRIFYGIMGNTGLAVLTENGHIFALNSVIEAVPWRIRDISRADRPSAWTVLLSTSGQTTILLIYGDDFYAAMQGVALLLLNISWKLSGGEYIEVVPNWDYTRIAFVHSSGLVQLVNSDLTLISTIVLSSTSFSSKLLWCGSNAIAVMETQNSLKIISSSSVAHVFDYTSDIRIDTELDGIKVFTRNELIFISCVPDELVDVIGIASTEAGAILYEASQKLEKGTPGVYEYLNLIEDNMDKAYQQCLIAAAHQFSPESQKKLLKAASLGKSLLRRQDTSQFVDICRVIRVLNFIRQPHIGFSLSFPQSSELKMRTLIDRLIDMEHWPLAISICDYMKIPIRDGVHRVLAHWAVNKIEKVKMDKESGKDCDFPTLTELIANKFANHPEVSFAGNGLIVIFSDVAMKAVEAGLNEMAELLLEKETRLNRQVEMLLKLNKVDKALAKAAKSQQPDLLHIVLSHLKRTQKKEIIDHLVLKLPQAMCLYQDYLREEAPPHVYALYVQKDDFIRQAIYLLDESEITPWNPFEIKDKTDILSKAKKCLQNIKDCGSVQILAEAINFFHLCENWNSKVDCENVDRTSVRSVFIWAAGNNDDYLVEQLKKSFKLSEKQCVFWKIEAYASYKKWNHLDALSLSKKLPFGFMPFVEACARYGEHQICENYISKLSSAEEIVEGWLLIEQPVKAANYAASKNMVTSVEKIYSRYRMEKEISLAIEKILLSLKMG</sequence>
<dbReference type="Proteomes" id="UP000038040">
    <property type="component" value="Unplaced"/>
</dbReference>
<evidence type="ECO:0000313" key="6">
    <source>
        <dbReference type="Proteomes" id="UP000038040"/>
    </source>
</evidence>